<dbReference type="InterPro" id="IPR036380">
    <property type="entry name" value="Isochorismatase-like_sf"/>
</dbReference>
<protein>
    <submittedName>
        <fullName evidence="3">Nicotinamidase-related amidase</fullName>
    </submittedName>
</protein>
<dbReference type="PANTHER" id="PTHR43540">
    <property type="entry name" value="PEROXYUREIDOACRYLATE/UREIDOACRYLATE AMIDOHYDROLASE-RELATED"/>
    <property type="match status" value="1"/>
</dbReference>
<dbReference type="AlphaFoldDB" id="A0A7W7CBL2"/>
<dbReference type="EMBL" id="JACHMH010000001">
    <property type="protein sequence ID" value="MBB4678160.1"/>
    <property type="molecule type" value="Genomic_DNA"/>
</dbReference>
<dbReference type="PANTHER" id="PTHR43540:SF7">
    <property type="entry name" value="ISOCHORISMATASE FAMILY PROTEIN YECD"/>
    <property type="match status" value="1"/>
</dbReference>
<dbReference type="InterPro" id="IPR050272">
    <property type="entry name" value="Isochorismatase-like_hydrls"/>
</dbReference>
<reference evidence="3 4" key="1">
    <citation type="submission" date="2020-08" db="EMBL/GenBank/DDBJ databases">
        <title>Sequencing the genomes of 1000 actinobacteria strains.</title>
        <authorList>
            <person name="Klenk H.-P."/>
        </authorList>
    </citation>
    <scope>NUCLEOTIDE SEQUENCE [LARGE SCALE GENOMIC DNA]</scope>
    <source>
        <strain evidence="3 4">DSM 44230</strain>
    </source>
</reference>
<organism evidence="3 4">
    <name type="scientific">Crossiella cryophila</name>
    <dbReference type="NCBI Taxonomy" id="43355"/>
    <lineage>
        <taxon>Bacteria</taxon>
        <taxon>Bacillati</taxon>
        <taxon>Actinomycetota</taxon>
        <taxon>Actinomycetes</taxon>
        <taxon>Pseudonocardiales</taxon>
        <taxon>Pseudonocardiaceae</taxon>
        <taxon>Crossiella</taxon>
    </lineage>
</organism>
<evidence type="ECO:0000313" key="4">
    <source>
        <dbReference type="Proteomes" id="UP000533598"/>
    </source>
</evidence>
<keyword evidence="4" id="KW-1185">Reference proteome</keyword>
<dbReference type="RefSeq" id="WP_185004025.1">
    <property type="nucleotide sequence ID" value="NZ_BAAAUI010000086.1"/>
</dbReference>
<sequence>MTTINSSTALVLVDLQRRIIALPTTPHTGETVLANAIRLRDAFRAAGAPIVLVQAHRPNVEQPEGSELDPGLDPAVGEKLITKHTIGAFYGTELDAHLRGLGVTTLVFGGIATEFGVESTLRAAADHGYETVAVSDAMTGLSALAHESALTVVFPRLGEVRTTAEIVGD</sequence>
<feature type="domain" description="Isochorismatase-like" evidence="2">
    <location>
        <begin position="8"/>
        <end position="165"/>
    </location>
</feature>
<dbReference type="Pfam" id="PF00857">
    <property type="entry name" value="Isochorismatase"/>
    <property type="match status" value="1"/>
</dbReference>
<gene>
    <name evidence="3" type="ORF">HNR67_004278</name>
</gene>
<keyword evidence="1" id="KW-0378">Hydrolase</keyword>
<dbReference type="Gene3D" id="3.40.50.850">
    <property type="entry name" value="Isochorismatase-like"/>
    <property type="match status" value="1"/>
</dbReference>
<evidence type="ECO:0000259" key="2">
    <source>
        <dbReference type="Pfam" id="PF00857"/>
    </source>
</evidence>
<dbReference type="SUPFAM" id="SSF52499">
    <property type="entry name" value="Isochorismatase-like hydrolases"/>
    <property type="match status" value="1"/>
</dbReference>
<dbReference type="CDD" id="cd00431">
    <property type="entry name" value="cysteine_hydrolases"/>
    <property type="match status" value="1"/>
</dbReference>
<accession>A0A7W7CBL2</accession>
<evidence type="ECO:0000313" key="3">
    <source>
        <dbReference type="EMBL" id="MBB4678160.1"/>
    </source>
</evidence>
<name>A0A7W7CBL2_9PSEU</name>
<dbReference type="InterPro" id="IPR000868">
    <property type="entry name" value="Isochorismatase-like_dom"/>
</dbReference>
<dbReference type="GO" id="GO:0016787">
    <property type="term" value="F:hydrolase activity"/>
    <property type="evidence" value="ECO:0007669"/>
    <property type="project" value="UniProtKB-KW"/>
</dbReference>
<comment type="caution">
    <text evidence="3">The sequence shown here is derived from an EMBL/GenBank/DDBJ whole genome shotgun (WGS) entry which is preliminary data.</text>
</comment>
<evidence type="ECO:0000256" key="1">
    <source>
        <dbReference type="ARBA" id="ARBA00022801"/>
    </source>
</evidence>
<dbReference type="Proteomes" id="UP000533598">
    <property type="component" value="Unassembled WGS sequence"/>
</dbReference>
<proteinExistence type="predicted"/>